<dbReference type="Pfam" id="PF01341">
    <property type="entry name" value="Glyco_hydro_6"/>
    <property type="match status" value="1"/>
</dbReference>
<keyword evidence="1 3" id="KW-0378">Hydrolase</keyword>
<feature type="region of interest" description="Disordered" evidence="2">
    <location>
        <begin position="26"/>
        <end position="54"/>
    </location>
</feature>
<reference evidence="3 4" key="1">
    <citation type="journal article" date="2019" name="Int. J. Syst. Evol. Microbiol.">
        <title>The Global Catalogue of Microorganisms (GCM) 10K type strain sequencing project: providing services to taxonomists for standard genome sequencing and annotation.</title>
        <authorList>
            <consortium name="The Broad Institute Genomics Platform"/>
            <consortium name="The Broad Institute Genome Sequencing Center for Infectious Disease"/>
            <person name="Wu L."/>
            <person name="Ma J."/>
        </authorList>
    </citation>
    <scope>NUCLEOTIDE SEQUENCE [LARGE SCALE GENOMIC DNA]</scope>
    <source>
        <strain evidence="3 4">JCM 16021</strain>
    </source>
</reference>
<dbReference type="Proteomes" id="UP001500575">
    <property type="component" value="Unassembled WGS sequence"/>
</dbReference>
<proteinExistence type="inferred from homology"/>
<keyword evidence="1" id="KW-0732">Signal</keyword>
<name>A0ABN2Y8E1_9ACTN</name>
<dbReference type="GO" id="GO:0016787">
    <property type="term" value="F:hydrolase activity"/>
    <property type="evidence" value="ECO:0007669"/>
    <property type="project" value="UniProtKB-KW"/>
</dbReference>
<dbReference type="EMBL" id="BAAAQQ010000011">
    <property type="protein sequence ID" value="GAA2122952.1"/>
    <property type="molecule type" value="Genomic_DNA"/>
</dbReference>
<keyword evidence="4" id="KW-1185">Reference proteome</keyword>
<dbReference type="EC" id="3.2.1.-" evidence="1"/>
<organism evidence="3 4">
    <name type="scientific">Nocardioides bigeumensis</name>
    <dbReference type="NCBI Taxonomy" id="433657"/>
    <lineage>
        <taxon>Bacteria</taxon>
        <taxon>Bacillati</taxon>
        <taxon>Actinomycetota</taxon>
        <taxon>Actinomycetes</taxon>
        <taxon>Propionibacteriales</taxon>
        <taxon>Nocardioidaceae</taxon>
        <taxon>Nocardioides</taxon>
    </lineage>
</organism>
<evidence type="ECO:0000256" key="2">
    <source>
        <dbReference type="SAM" id="MobiDB-lite"/>
    </source>
</evidence>
<comment type="caution">
    <text evidence="3">The sequence shown here is derived from an EMBL/GenBank/DDBJ whole genome shotgun (WGS) entry which is preliminary data.</text>
</comment>
<dbReference type="InterPro" id="IPR036434">
    <property type="entry name" value="Beta_cellobiohydrolase_sf"/>
</dbReference>
<dbReference type="PANTHER" id="PTHR34876">
    <property type="match status" value="1"/>
</dbReference>
<dbReference type="PIRSF" id="PIRSF001100">
    <property type="entry name" value="Beta_cellobiohydrolase"/>
    <property type="match status" value="1"/>
</dbReference>
<dbReference type="SUPFAM" id="SSF51989">
    <property type="entry name" value="Glycosyl hydrolases family 6, cellulases"/>
    <property type="match status" value="1"/>
</dbReference>
<keyword evidence="1" id="KW-0624">Polysaccharide degradation</keyword>
<keyword evidence="1" id="KW-0326">Glycosidase</keyword>
<dbReference type="RefSeq" id="WP_344303399.1">
    <property type="nucleotide sequence ID" value="NZ_BAAAQQ010000011.1"/>
</dbReference>
<dbReference type="Gene3D" id="3.20.20.40">
    <property type="entry name" value="1, 4-beta cellobiohydrolase"/>
    <property type="match status" value="1"/>
</dbReference>
<keyword evidence="1" id="KW-0136">Cellulose degradation</keyword>
<feature type="signal peptide" evidence="1">
    <location>
        <begin position="1"/>
        <end position="26"/>
    </location>
</feature>
<accession>A0ABN2Y8E1</accession>
<protein>
    <recommendedName>
        <fullName evidence="1">Glucanase</fullName>
        <ecNumber evidence="1">3.2.1.-</ecNumber>
    </recommendedName>
</protein>
<evidence type="ECO:0000313" key="4">
    <source>
        <dbReference type="Proteomes" id="UP001500575"/>
    </source>
</evidence>
<dbReference type="PRINTS" id="PR00733">
    <property type="entry name" value="GLHYDRLASE6"/>
</dbReference>
<evidence type="ECO:0000313" key="3">
    <source>
        <dbReference type="EMBL" id="GAA2122952.1"/>
    </source>
</evidence>
<dbReference type="PANTHER" id="PTHR34876:SF4">
    <property type="entry name" value="1,4-BETA-D-GLUCAN CELLOBIOHYDROLASE C-RELATED"/>
    <property type="match status" value="1"/>
</dbReference>
<dbReference type="InterPro" id="IPR016288">
    <property type="entry name" value="Beta_cellobiohydrolase"/>
</dbReference>
<gene>
    <name evidence="3" type="ORF">GCM10009843_18350</name>
</gene>
<sequence>MYRPLRAFVAAAAVLTALTPLTSAVATPTRDAPTPNAPTPNAAASTAAASTAQAADELNPLAGRPWGVYQGRLDQAWQPWASATGTDKALLGRIALTPKGKWFGGWIPNAQIGRKVRDYVKSAQAGNPEALVQMTVFRVNPWEERACSRLPTRAEKRSYRDWTNRFAAAIGTAHTAIVLQPDGPFALCTPGGSTIPSKLIAYSARVLSALPNTSVYIDVGAADWPHPTKGGVDAVLKFLLPAGIQYARGIALNSTHYSSTTNEVARGAAVVQALETLGMPGKKVVINTSSNGKPFDFGTYDGVDAENARVCSSPLDPRICVTLGIPPTTDVANPAWGLSPETNALATAYVDAYLWFGRPWLYKQADPFVRTRALGLVTSWPYAGVPVSYAG</sequence>
<evidence type="ECO:0000256" key="1">
    <source>
        <dbReference type="RuleBase" id="RU361186"/>
    </source>
</evidence>
<comment type="similarity">
    <text evidence="1">Belongs to the glycosyl hydrolase family 6.</text>
</comment>
<keyword evidence="1" id="KW-0119">Carbohydrate metabolism</keyword>
<feature type="chain" id="PRO_5044988815" description="Glucanase" evidence="1">
    <location>
        <begin position="27"/>
        <end position="391"/>
    </location>
</feature>